<gene>
    <name evidence="1" type="ORF">HY834_08275</name>
</gene>
<sequence>MPDILESRSEKLLSAIATLDPGRKAAPAPKWVHNLVDALIEVHAFGSSDTAVRKAPGWLHALVDAVWDYFFN</sequence>
<comment type="caution">
    <text evidence="1">The sequence shown here is derived from an EMBL/GenBank/DDBJ whole genome shotgun (WGS) entry which is preliminary data.</text>
</comment>
<evidence type="ECO:0000313" key="1">
    <source>
        <dbReference type="EMBL" id="MBI4921731.1"/>
    </source>
</evidence>
<organism evidence="1 2">
    <name type="scientific">Devosia nanyangense</name>
    <dbReference type="NCBI Taxonomy" id="1228055"/>
    <lineage>
        <taxon>Bacteria</taxon>
        <taxon>Pseudomonadati</taxon>
        <taxon>Pseudomonadota</taxon>
        <taxon>Alphaproteobacteria</taxon>
        <taxon>Hyphomicrobiales</taxon>
        <taxon>Devosiaceae</taxon>
        <taxon>Devosia</taxon>
    </lineage>
</organism>
<dbReference type="Proteomes" id="UP000782610">
    <property type="component" value="Unassembled WGS sequence"/>
</dbReference>
<reference evidence="1" key="1">
    <citation type="submission" date="2020-07" db="EMBL/GenBank/DDBJ databases">
        <title>Huge and variable diversity of episymbiotic CPR bacteria and DPANN archaea in groundwater ecosystems.</title>
        <authorList>
            <person name="He C.Y."/>
            <person name="Keren R."/>
            <person name="Whittaker M."/>
            <person name="Farag I.F."/>
            <person name="Doudna J."/>
            <person name="Cate J.H.D."/>
            <person name="Banfield J.F."/>
        </authorList>
    </citation>
    <scope>NUCLEOTIDE SEQUENCE</scope>
    <source>
        <strain evidence="1">NC_groundwater_1586_Pr3_B-0.1um_66_15</strain>
    </source>
</reference>
<accession>A0A933L3D6</accession>
<dbReference type="EMBL" id="JACRAF010000023">
    <property type="protein sequence ID" value="MBI4921731.1"/>
    <property type="molecule type" value="Genomic_DNA"/>
</dbReference>
<evidence type="ECO:0000313" key="2">
    <source>
        <dbReference type="Proteomes" id="UP000782610"/>
    </source>
</evidence>
<dbReference type="AlphaFoldDB" id="A0A933L3D6"/>
<protein>
    <submittedName>
        <fullName evidence="1">Uncharacterized protein</fullName>
    </submittedName>
</protein>
<name>A0A933L3D6_9HYPH</name>
<proteinExistence type="predicted"/>